<feature type="region of interest" description="Disordered" evidence="1">
    <location>
        <begin position="517"/>
        <end position="577"/>
    </location>
</feature>
<dbReference type="EMBL" id="CP060717">
    <property type="protein sequence ID" value="QNN65696.1"/>
    <property type="molecule type" value="Genomic_DNA"/>
</dbReference>
<keyword evidence="2" id="KW-1133">Transmembrane helix</keyword>
<feature type="compositionally biased region" description="Basic residues" evidence="1">
    <location>
        <begin position="547"/>
        <end position="560"/>
    </location>
</feature>
<feature type="transmembrane region" description="Helical" evidence="2">
    <location>
        <begin position="24"/>
        <end position="44"/>
    </location>
</feature>
<keyword evidence="2" id="KW-0472">Membrane</keyword>
<feature type="transmembrane region" description="Helical" evidence="2">
    <location>
        <begin position="307"/>
        <end position="323"/>
    </location>
</feature>
<dbReference type="Pfam" id="PF05226">
    <property type="entry name" value="CHASE2"/>
    <property type="match status" value="1"/>
</dbReference>
<sequence>MTGSVKRTGDEVARLNDKRRPARTLGVLATLSLIFGILGMGEIFEDTLRVARNSVFPADASGQVVLIDIGERDQTELGSWPWKRSVQAELIDRLSQAGAKHIALDLSYDFRTEPKEDQAFADALKRSGKVILPVRVRQGDGGGVQVTHMPIDLIGRHATIGTISVRYNYQMAVWRTALALPAKDRIYPTYAALLTDTPADAKQWFPIDYRYRMNSFPRLAASDIISGRANLDIVKDKSVIVGITGATIGDQYNIPGRGRYGGVFTHLYASETLLDGMPVDFGWIPALLAALLIVSATLRLQRSTYQTLYLTGSGVLLLVIPAMSERLHIFIDITPALFLLISTGSVLAWRRYRAGGLVNAATGLPNLAALKARSSSSDRALIVARVLNYAQLAATLNATHERALVEQVVSRLGVGSSKTPIYQGDEGIFAWLAEPGIAVGHHVEALHALFRSPARIGGTAYDIAISFGVEIGSGRSIGNRLGSALVAADEAASEGLKWKYHDPSVSRTRTGACRCSPSSTRRSTAAKCGSPTSRNWSWRPAGSAAPRRWRAGPTRKRARSARTSSFLRRNSMAGSTA</sequence>
<reference evidence="4 5" key="1">
    <citation type="submission" date="2020-08" db="EMBL/GenBank/DDBJ databases">
        <title>Genome sequence of Sphingomonas rhizophila KACC 19189T.</title>
        <authorList>
            <person name="Hyun D.-W."/>
            <person name="Bae J.-W."/>
        </authorList>
    </citation>
    <scope>NUCLEOTIDE SEQUENCE [LARGE SCALE GENOMIC DNA]</scope>
    <source>
        <strain evidence="4 5">KACC 19189</strain>
    </source>
</reference>
<accession>A0A7G9SCX1</accession>
<evidence type="ECO:0000313" key="5">
    <source>
        <dbReference type="Proteomes" id="UP000515955"/>
    </source>
</evidence>
<proteinExistence type="predicted"/>
<evidence type="ECO:0000256" key="2">
    <source>
        <dbReference type="SAM" id="Phobius"/>
    </source>
</evidence>
<dbReference type="SMART" id="SM01080">
    <property type="entry name" value="CHASE2"/>
    <property type="match status" value="1"/>
</dbReference>
<evidence type="ECO:0000259" key="3">
    <source>
        <dbReference type="SMART" id="SM01080"/>
    </source>
</evidence>
<keyword evidence="2" id="KW-0812">Transmembrane</keyword>
<feature type="transmembrane region" description="Helical" evidence="2">
    <location>
        <begin position="329"/>
        <end position="349"/>
    </location>
</feature>
<evidence type="ECO:0000256" key="1">
    <source>
        <dbReference type="SAM" id="MobiDB-lite"/>
    </source>
</evidence>
<gene>
    <name evidence="4" type="ORF">H9L12_03800</name>
</gene>
<evidence type="ECO:0000313" key="4">
    <source>
        <dbReference type="EMBL" id="QNN65696.1"/>
    </source>
</evidence>
<dbReference type="InterPro" id="IPR007890">
    <property type="entry name" value="CHASE2"/>
</dbReference>
<dbReference type="KEGG" id="srhi:H9L12_03800"/>
<organism evidence="4 5">
    <name type="scientific">Sphingomonas rhizophila</name>
    <dbReference type="NCBI Taxonomy" id="2071607"/>
    <lineage>
        <taxon>Bacteria</taxon>
        <taxon>Pseudomonadati</taxon>
        <taxon>Pseudomonadota</taxon>
        <taxon>Alphaproteobacteria</taxon>
        <taxon>Sphingomonadales</taxon>
        <taxon>Sphingomonadaceae</taxon>
        <taxon>Sphingomonas</taxon>
    </lineage>
</organism>
<feature type="compositionally biased region" description="Low complexity" evidence="1">
    <location>
        <begin position="517"/>
        <end position="526"/>
    </location>
</feature>
<protein>
    <submittedName>
        <fullName evidence="4">CHASE2 domain-containing protein</fullName>
    </submittedName>
</protein>
<dbReference type="Proteomes" id="UP000515955">
    <property type="component" value="Chromosome"/>
</dbReference>
<feature type="transmembrane region" description="Helical" evidence="2">
    <location>
        <begin position="281"/>
        <end position="300"/>
    </location>
</feature>
<keyword evidence="5" id="KW-1185">Reference proteome</keyword>
<dbReference type="AlphaFoldDB" id="A0A7G9SCX1"/>
<name>A0A7G9SCX1_9SPHN</name>
<feature type="compositionally biased region" description="Polar residues" evidence="1">
    <location>
        <begin position="566"/>
        <end position="577"/>
    </location>
</feature>
<feature type="domain" description="CHASE2" evidence="3">
    <location>
        <begin position="41"/>
        <end position="297"/>
    </location>
</feature>